<dbReference type="EMBL" id="BROD01000001">
    <property type="protein sequence ID" value="GKX68088.1"/>
    <property type="molecule type" value="Genomic_DNA"/>
</dbReference>
<protein>
    <submittedName>
        <fullName evidence="1">Uncharacterized protein</fullName>
    </submittedName>
</protein>
<organism evidence="1 2">
    <name type="scientific">Inconstantimicrobium mannanitabidum</name>
    <dbReference type="NCBI Taxonomy" id="1604901"/>
    <lineage>
        <taxon>Bacteria</taxon>
        <taxon>Bacillati</taxon>
        <taxon>Bacillota</taxon>
        <taxon>Clostridia</taxon>
        <taxon>Eubacteriales</taxon>
        <taxon>Clostridiaceae</taxon>
        <taxon>Inconstantimicrobium</taxon>
    </lineage>
</organism>
<accession>A0ACB5RG82</accession>
<evidence type="ECO:0000313" key="1">
    <source>
        <dbReference type="EMBL" id="GKX68088.1"/>
    </source>
</evidence>
<reference evidence="1" key="1">
    <citation type="journal article" date="2025" name="Int. J. Syst. Evol. Microbiol.">
        <title>Inconstantimicrobium mannanitabidum sp. nov., a novel member of the family Clostridiaceae isolated from anoxic soil under the treatment of reductive soil disinfestation.</title>
        <authorList>
            <person name="Ueki A."/>
            <person name="Tonouchi A."/>
            <person name="Honma S."/>
            <person name="Kaku N."/>
            <person name="Ueki K."/>
        </authorList>
    </citation>
    <scope>NUCLEOTIDE SEQUENCE</scope>
    <source>
        <strain evidence="1">TW13</strain>
    </source>
</reference>
<evidence type="ECO:0000313" key="2">
    <source>
        <dbReference type="Proteomes" id="UP001058074"/>
    </source>
</evidence>
<dbReference type="Proteomes" id="UP001058074">
    <property type="component" value="Unassembled WGS sequence"/>
</dbReference>
<comment type="caution">
    <text evidence="1">The sequence shown here is derived from an EMBL/GenBank/DDBJ whole genome shotgun (WGS) entry which is preliminary data.</text>
</comment>
<gene>
    <name evidence="1" type="ORF">rsdtw13_33460</name>
</gene>
<keyword evidence="2" id="KW-1185">Reference proteome</keyword>
<name>A0ACB5RG82_9CLOT</name>
<sequence length="100" mass="11719">MSNYILYIDYFLYACTDEIHQLFVIGRNGCIRDVFIDTFGGSTYLVLAYIYNYLKKENNNDLGLIVSVLESLTMKQLILYFYRSAENILAKLSINFLKKF</sequence>
<proteinExistence type="predicted"/>